<dbReference type="AlphaFoldDB" id="A0A0U1WN93"/>
<keyword evidence="1" id="KW-1133">Transmembrane helix</keyword>
<dbReference type="EMBL" id="KJ778614">
    <property type="protein sequence ID" value="AIG20058.1"/>
    <property type="molecule type" value="Genomic_DNA"/>
</dbReference>
<reference evidence="2" key="1">
    <citation type="journal article" date="2014" name="Mitochondrial DNA">
        <title>Complete mitochondrial DNA genome of Bemisia tabaci cryptic pest species complex Asia II-5 (Hemiptera: Aleyrodidae).</title>
        <authorList>
            <person name="Tay W.T."/>
            <person name="Elfekih S."/>
            <person name="Court L."/>
            <person name="Gordon K.H."/>
            <person name="De Barro P.J."/>
        </authorList>
    </citation>
    <scope>NUCLEOTIDE SEQUENCE</scope>
</reference>
<protein>
    <submittedName>
        <fullName evidence="2">NADH dehydrogenase subunit 4L</fullName>
    </submittedName>
</protein>
<organism evidence="2">
    <name type="scientific">Bemisia tabaci complex sp. Asia I</name>
    <dbReference type="NCBI Taxonomy" id="1518964"/>
    <lineage>
        <taxon>Eukaryota</taxon>
        <taxon>Metazoa</taxon>
        <taxon>Ecdysozoa</taxon>
        <taxon>Arthropoda</taxon>
        <taxon>Hexapoda</taxon>
        <taxon>Insecta</taxon>
        <taxon>Pterygota</taxon>
        <taxon>Neoptera</taxon>
        <taxon>Paraneoptera</taxon>
        <taxon>Hemiptera</taxon>
        <taxon>Sternorrhyncha</taxon>
        <taxon>Aleyrodoidea</taxon>
        <taxon>Aleyrodidae</taxon>
        <taxon>Aleyrodinae</taxon>
        <taxon>Bemisia</taxon>
    </lineage>
</organism>
<evidence type="ECO:0000313" key="2">
    <source>
        <dbReference type="EMBL" id="AIG20058.1"/>
    </source>
</evidence>
<keyword evidence="1" id="KW-0472">Membrane</keyword>
<dbReference type="Gene3D" id="1.10.287.3510">
    <property type="match status" value="1"/>
</dbReference>
<sequence>MMMEEMTTPIMLMLMIYLISKTHVINSLIIIEYISLMVLISMTLFIKIMNLENHNVLYFMILIITESVIGLSILISMIRTHGNDFMKSSTVLKL</sequence>
<keyword evidence="2" id="KW-0496">Mitochondrion</keyword>
<gene>
    <name evidence="2" type="primary">ND4L</name>
</gene>
<accession>A0A0U1WN93</accession>
<feature type="transmembrane region" description="Helical" evidence="1">
    <location>
        <begin position="56"/>
        <end position="78"/>
    </location>
</feature>
<proteinExistence type="predicted"/>
<feature type="transmembrane region" description="Helical" evidence="1">
    <location>
        <begin position="12"/>
        <end position="36"/>
    </location>
</feature>
<name>A0A0U1WN93_9HEMI</name>
<keyword evidence="1" id="KW-0812">Transmembrane</keyword>
<evidence type="ECO:0000256" key="1">
    <source>
        <dbReference type="SAM" id="Phobius"/>
    </source>
</evidence>
<geneLocation type="mitochondrion" evidence="2"/>